<proteinExistence type="inferred from homology"/>
<evidence type="ECO:0000256" key="3">
    <source>
        <dbReference type="ARBA" id="ARBA00017473"/>
    </source>
</evidence>
<dbReference type="PANTHER" id="PTHR43527:SF2">
    <property type="entry name" value="4-DIPHOSPHOCYTIDYL-2-C-METHYL-D-ERYTHRITOL KINASE, CHLOROPLASTIC"/>
    <property type="match status" value="1"/>
</dbReference>
<dbReference type="SUPFAM" id="SSF54211">
    <property type="entry name" value="Ribosomal protein S5 domain 2-like"/>
    <property type="match status" value="1"/>
</dbReference>
<evidence type="ECO:0000256" key="2">
    <source>
        <dbReference type="ARBA" id="ARBA00012052"/>
    </source>
</evidence>
<evidence type="ECO:0000313" key="12">
    <source>
        <dbReference type="EMBL" id="SEO79458.1"/>
    </source>
</evidence>
<keyword evidence="13" id="KW-1185">Reference proteome</keyword>
<dbReference type="PIRSF" id="PIRSF010376">
    <property type="entry name" value="IspE"/>
    <property type="match status" value="1"/>
</dbReference>
<keyword evidence="4 9" id="KW-0808">Transferase</keyword>
<dbReference type="SUPFAM" id="SSF55060">
    <property type="entry name" value="GHMP Kinase, C-terminal domain"/>
    <property type="match status" value="1"/>
</dbReference>
<comment type="similarity">
    <text evidence="1 9">Belongs to the GHMP kinase family. IspE subfamily.</text>
</comment>
<reference evidence="13" key="1">
    <citation type="submission" date="2016-10" db="EMBL/GenBank/DDBJ databases">
        <authorList>
            <person name="Varghese N."/>
            <person name="Submissions S."/>
        </authorList>
    </citation>
    <scope>NUCLEOTIDE SEQUENCE [LARGE SCALE GENOMIC DNA]</scope>
    <source>
        <strain evidence="13">DSM 45413</strain>
    </source>
</reference>
<dbReference type="NCBIfam" id="TIGR00154">
    <property type="entry name" value="ispE"/>
    <property type="match status" value="1"/>
</dbReference>
<keyword evidence="5 9" id="KW-0547">Nucleotide-binding</keyword>
<evidence type="ECO:0000256" key="9">
    <source>
        <dbReference type="HAMAP-Rule" id="MF_00061"/>
    </source>
</evidence>
<dbReference type="Pfam" id="PF00288">
    <property type="entry name" value="GHMP_kinases_N"/>
    <property type="match status" value="1"/>
</dbReference>
<evidence type="ECO:0000313" key="13">
    <source>
        <dbReference type="Proteomes" id="UP000198960"/>
    </source>
</evidence>
<dbReference type="AlphaFoldDB" id="A0A1H8SMD1"/>
<feature type="binding site" evidence="9">
    <location>
        <begin position="116"/>
        <end position="126"/>
    </location>
    <ligand>
        <name>ATP</name>
        <dbReference type="ChEBI" id="CHEBI:30616"/>
    </ligand>
</feature>
<dbReference type="Proteomes" id="UP000198960">
    <property type="component" value="Unassembled WGS sequence"/>
</dbReference>
<feature type="active site" evidence="9">
    <location>
        <position position="158"/>
    </location>
</feature>
<keyword evidence="9" id="KW-0414">Isoprene biosynthesis</keyword>
<dbReference type="InterPro" id="IPR013750">
    <property type="entry name" value="GHMP_kinase_C_dom"/>
</dbReference>
<evidence type="ECO:0000256" key="8">
    <source>
        <dbReference type="ARBA" id="ARBA00032554"/>
    </source>
</evidence>
<dbReference type="UniPathway" id="UPA00056">
    <property type="reaction ID" value="UER00094"/>
</dbReference>
<dbReference type="PANTHER" id="PTHR43527">
    <property type="entry name" value="4-DIPHOSPHOCYTIDYL-2-C-METHYL-D-ERYTHRITOL KINASE, CHLOROPLASTIC"/>
    <property type="match status" value="1"/>
</dbReference>
<evidence type="ECO:0000256" key="6">
    <source>
        <dbReference type="ARBA" id="ARBA00022777"/>
    </source>
</evidence>
<sequence length="322" mass="32281">MTRAPHGGPGRISGDGAVVARAPAKVNVHLAVAPLGHDGYHELRTVFLAVSLFDTVTVRPAGELTIDVTGPFAGGRTGPDRVPTDRRNLVWQAAELLADRAGVPAAAAITIDKSIPAAAGLAGGSADAAAALVALDTLWGTHATRGELADLAARLGSDVPFSLLGGVALGSGRGERLSPVLARRPWHWVLGIAGSGLSTPAVYGELDRLRADGRLPSGEELPSPDPVVAALHGGPVDALAAALHNDLQEPAIALRPQLRRALDAATAAGAAGALVSGSGPTVAALAADEDDAVALAAELAGTGQFRTVRAVHGPVPGARLVG</sequence>
<dbReference type="EMBL" id="FOEE01000004">
    <property type="protein sequence ID" value="SEO79458.1"/>
    <property type="molecule type" value="Genomic_DNA"/>
</dbReference>
<dbReference type="InterPro" id="IPR004424">
    <property type="entry name" value="IspE"/>
</dbReference>
<evidence type="ECO:0000256" key="1">
    <source>
        <dbReference type="ARBA" id="ARBA00009684"/>
    </source>
</evidence>
<comment type="catalytic activity">
    <reaction evidence="9">
        <text>4-CDP-2-C-methyl-D-erythritol + ATP = 4-CDP-2-C-methyl-D-erythritol 2-phosphate + ADP + H(+)</text>
        <dbReference type="Rhea" id="RHEA:18437"/>
        <dbReference type="ChEBI" id="CHEBI:15378"/>
        <dbReference type="ChEBI" id="CHEBI:30616"/>
        <dbReference type="ChEBI" id="CHEBI:57823"/>
        <dbReference type="ChEBI" id="CHEBI:57919"/>
        <dbReference type="ChEBI" id="CHEBI:456216"/>
        <dbReference type="EC" id="2.7.1.148"/>
    </reaction>
</comment>
<accession>A0A1H8SMD1</accession>
<dbReference type="GO" id="GO:0016114">
    <property type="term" value="P:terpenoid biosynthetic process"/>
    <property type="evidence" value="ECO:0007669"/>
    <property type="project" value="UniProtKB-UniRule"/>
</dbReference>
<name>A0A1H8SMD1_9ACTN</name>
<evidence type="ECO:0000259" key="11">
    <source>
        <dbReference type="Pfam" id="PF08544"/>
    </source>
</evidence>
<dbReference type="InterPro" id="IPR006204">
    <property type="entry name" value="GHMP_kinase_N_dom"/>
</dbReference>
<evidence type="ECO:0000256" key="7">
    <source>
        <dbReference type="ARBA" id="ARBA00022840"/>
    </source>
</evidence>
<protein>
    <recommendedName>
        <fullName evidence="3 9">4-diphosphocytidyl-2-C-methyl-D-erythritol kinase</fullName>
        <shortName evidence="9">CMK</shortName>
        <ecNumber evidence="2 9">2.7.1.148</ecNumber>
    </recommendedName>
    <alternativeName>
        <fullName evidence="8 9">4-(cytidine-5'-diphospho)-2-C-methyl-D-erythritol kinase</fullName>
    </alternativeName>
</protein>
<feature type="domain" description="GHMP kinase N-terminal" evidence="10">
    <location>
        <begin position="88"/>
        <end position="166"/>
    </location>
</feature>
<dbReference type="Gene3D" id="3.30.230.10">
    <property type="match status" value="1"/>
</dbReference>
<evidence type="ECO:0000256" key="5">
    <source>
        <dbReference type="ARBA" id="ARBA00022741"/>
    </source>
</evidence>
<comment type="function">
    <text evidence="9">Catalyzes the phosphorylation of the position 2 hydroxy group of 4-diphosphocytidyl-2C-methyl-D-erythritol.</text>
</comment>
<dbReference type="OrthoDB" id="3173073at2"/>
<keyword evidence="7 9" id="KW-0067">ATP-binding</keyword>
<gene>
    <name evidence="9" type="primary">ispE</name>
    <name evidence="12" type="ORF">SAMN05660991_01812</name>
</gene>
<dbReference type="HAMAP" id="MF_00061">
    <property type="entry name" value="IspE"/>
    <property type="match status" value="1"/>
</dbReference>
<evidence type="ECO:0000256" key="4">
    <source>
        <dbReference type="ARBA" id="ARBA00022679"/>
    </source>
</evidence>
<dbReference type="InterPro" id="IPR014721">
    <property type="entry name" value="Ribsml_uS5_D2-typ_fold_subgr"/>
</dbReference>
<feature type="domain" description="GHMP kinase C-terminal" evidence="11">
    <location>
        <begin position="230"/>
        <end position="300"/>
    </location>
</feature>
<comment type="pathway">
    <text evidence="9">Isoprenoid biosynthesis; isopentenyl diphosphate biosynthesis via DXP pathway; isopentenyl diphosphate from 1-deoxy-D-xylulose 5-phosphate: step 3/6.</text>
</comment>
<feature type="active site" evidence="9">
    <location>
        <position position="25"/>
    </location>
</feature>
<dbReference type="Gene3D" id="3.30.70.890">
    <property type="entry name" value="GHMP kinase, C-terminal domain"/>
    <property type="match status" value="1"/>
</dbReference>
<dbReference type="Pfam" id="PF08544">
    <property type="entry name" value="GHMP_kinases_C"/>
    <property type="match status" value="1"/>
</dbReference>
<dbReference type="GO" id="GO:0050515">
    <property type="term" value="F:4-(cytidine 5'-diphospho)-2-C-methyl-D-erythritol kinase activity"/>
    <property type="evidence" value="ECO:0007669"/>
    <property type="project" value="UniProtKB-UniRule"/>
</dbReference>
<dbReference type="InterPro" id="IPR036554">
    <property type="entry name" value="GHMP_kinase_C_sf"/>
</dbReference>
<dbReference type="InterPro" id="IPR020568">
    <property type="entry name" value="Ribosomal_Su5_D2-typ_SF"/>
</dbReference>
<evidence type="ECO:0000259" key="10">
    <source>
        <dbReference type="Pfam" id="PF00288"/>
    </source>
</evidence>
<dbReference type="STRING" id="673521.SAMN05660991_01812"/>
<dbReference type="GO" id="GO:0005524">
    <property type="term" value="F:ATP binding"/>
    <property type="evidence" value="ECO:0007669"/>
    <property type="project" value="UniProtKB-UniRule"/>
</dbReference>
<dbReference type="GO" id="GO:0019288">
    <property type="term" value="P:isopentenyl diphosphate biosynthetic process, methylerythritol 4-phosphate pathway"/>
    <property type="evidence" value="ECO:0007669"/>
    <property type="project" value="UniProtKB-UniRule"/>
</dbReference>
<dbReference type="EC" id="2.7.1.148" evidence="2 9"/>
<organism evidence="12 13">
    <name type="scientific">Trujillonella endophytica</name>
    <dbReference type="NCBI Taxonomy" id="673521"/>
    <lineage>
        <taxon>Bacteria</taxon>
        <taxon>Bacillati</taxon>
        <taxon>Actinomycetota</taxon>
        <taxon>Actinomycetes</taxon>
        <taxon>Geodermatophilales</taxon>
        <taxon>Geodermatophilaceae</taxon>
        <taxon>Trujillonella</taxon>
    </lineage>
</organism>
<dbReference type="NCBIfam" id="NF002870">
    <property type="entry name" value="PRK03188.1"/>
    <property type="match status" value="1"/>
</dbReference>
<keyword evidence="6 9" id="KW-0418">Kinase</keyword>
<dbReference type="RefSeq" id="WP_091942268.1">
    <property type="nucleotide sequence ID" value="NZ_FOEE01000004.1"/>
</dbReference>